<dbReference type="Pfam" id="PF00550">
    <property type="entry name" value="PP-binding"/>
    <property type="match status" value="1"/>
</dbReference>
<dbReference type="InterPro" id="IPR029058">
    <property type="entry name" value="AB_hydrolase_fold"/>
</dbReference>
<dbReference type="AlphaFoldDB" id="A0A0J7YR45"/>
<evidence type="ECO:0000256" key="2">
    <source>
        <dbReference type="ARBA" id="ARBA00022553"/>
    </source>
</evidence>
<comment type="caution">
    <text evidence="4">The sequence shown here is derived from an EMBL/GenBank/DDBJ whole genome shotgun (WGS) entry which is preliminary data.</text>
</comment>
<dbReference type="SUPFAM" id="SSF56801">
    <property type="entry name" value="Acetyl-CoA synthetase-like"/>
    <property type="match status" value="1"/>
</dbReference>
<name>A0A0J7YR45_STRVR</name>
<dbReference type="Gene3D" id="2.30.38.10">
    <property type="entry name" value="Luciferase, Domain 3"/>
    <property type="match status" value="1"/>
</dbReference>
<evidence type="ECO:0000313" key="4">
    <source>
        <dbReference type="EMBL" id="KMS65974.1"/>
    </source>
</evidence>
<feature type="domain" description="Carrier" evidence="3">
    <location>
        <begin position="184"/>
        <end position="221"/>
    </location>
</feature>
<dbReference type="Proteomes" id="UP000037432">
    <property type="component" value="Unassembled WGS sequence"/>
</dbReference>
<evidence type="ECO:0000259" key="3">
    <source>
        <dbReference type="PROSITE" id="PS50075"/>
    </source>
</evidence>
<gene>
    <name evidence="4" type="ORF">ACM01_46575</name>
</gene>
<dbReference type="RefSeq" id="WP_048587627.1">
    <property type="nucleotide sequence ID" value="NZ_LFNT01000220.1"/>
</dbReference>
<dbReference type="PANTHER" id="PTHR45527">
    <property type="entry name" value="NONRIBOSOMAL PEPTIDE SYNTHETASE"/>
    <property type="match status" value="1"/>
</dbReference>
<proteinExistence type="predicted"/>
<dbReference type="GO" id="GO:0043041">
    <property type="term" value="P:amino acid activation for nonribosomal peptide biosynthetic process"/>
    <property type="evidence" value="ECO:0007669"/>
    <property type="project" value="TreeGrafter"/>
</dbReference>
<dbReference type="EMBL" id="LFNT01000220">
    <property type="protein sequence ID" value="KMS65974.1"/>
    <property type="molecule type" value="Genomic_DNA"/>
</dbReference>
<feature type="non-terminal residue" evidence="4">
    <location>
        <position position="1"/>
    </location>
</feature>
<dbReference type="OrthoDB" id="2472181at2"/>
<sequence length="221" mass="23397">RVYVLDGGLRPVPVGVAGELYVAGVGLARGYLGRAGLTAGRFVADPFGGAGSRMYRTGDVVRWRGDGRLEYLGRVDDQVKIRGFRIELGEVEAVVAACPGVGQVAVVAREDRPGDRRLVAYVVGESGVVLDGGVLRDRVGVVLPEYMVPSAFVVLDALPLTLNGKLDRRALPVPEVGAGVVYRAPGTAEERVLCEVFADVLGLPRVGVDDNFFELGGHSLL</sequence>
<protein>
    <recommendedName>
        <fullName evidence="3">Carrier domain-containing protein</fullName>
    </recommendedName>
</protein>
<dbReference type="GO" id="GO:0031177">
    <property type="term" value="F:phosphopantetheine binding"/>
    <property type="evidence" value="ECO:0007669"/>
    <property type="project" value="TreeGrafter"/>
</dbReference>
<keyword evidence="2" id="KW-0597">Phosphoprotein</keyword>
<dbReference type="GO" id="GO:0005829">
    <property type="term" value="C:cytosol"/>
    <property type="evidence" value="ECO:0007669"/>
    <property type="project" value="TreeGrafter"/>
</dbReference>
<dbReference type="InterPro" id="IPR009081">
    <property type="entry name" value="PP-bd_ACP"/>
</dbReference>
<dbReference type="PROSITE" id="PS50075">
    <property type="entry name" value="CARRIER"/>
    <property type="match status" value="1"/>
</dbReference>
<accession>A0A0J7YR45</accession>
<feature type="non-terminal residue" evidence="4">
    <location>
        <position position="221"/>
    </location>
</feature>
<dbReference type="Gene3D" id="3.30.300.30">
    <property type="match status" value="1"/>
</dbReference>
<dbReference type="Pfam" id="PF13193">
    <property type="entry name" value="AMP-binding_C"/>
    <property type="match status" value="1"/>
</dbReference>
<keyword evidence="1" id="KW-0596">Phosphopantetheine</keyword>
<dbReference type="Gene3D" id="3.40.50.1820">
    <property type="entry name" value="alpha/beta hydrolase"/>
    <property type="match status" value="1"/>
</dbReference>
<dbReference type="GO" id="GO:0044550">
    <property type="term" value="P:secondary metabolite biosynthetic process"/>
    <property type="evidence" value="ECO:0007669"/>
    <property type="project" value="TreeGrafter"/>
</dbReference>
<dbReference type="PATRIC" id="fig|1938.4.peg.3176"/>
<dbReference type="FunFam" id="2.30.38.10:FF:000001">
    <property type="entry name" value="Non-ribosomal peptide synthetase PvdI"/>
    <property type="match status" value="1"/>
</dbReference>
<dbReference type="PANTHER" id="PTHR45527:SF1">
    <property type="entry name" value="FATTY ACID SYNTHASE"/>
    <property type="match status" value="1"/>
</dbReference>
<evidence type="ECO:0000256" key="1">
    <source>
        <dbReference type="ARBA" id="ARBA00022450"/>
    </source>
</evidence>
<evidence type="ECO:0000313" key="5">
    <source>
        <dbReference type="Proteomes" id="UP000037432"/>
    </source>
</evidence>
<dbReference type="InterPro" id="IPR045851">
    <property type="entry name" value="AMP-bd_C_sf"/>
</dbReference>
<organism evidence="4 5">
    <name type="scientific">Streptomyces viridochromogenes</name>
    <dbReference type="NCBI Taxonomy" id="1938"/>
    <lineage>
        <taxon>Bacteria</taxon>
        <taxon>Bacillati</taxon>
        <taxon>Actinomycetota</taxon>
        <taxon>Actinomycetes</taxon>
        <taxon>Kitasatosporales</taxon>
        <taxon>Streptomycetaceae</taxon>
        <taxon>Streptomyces</taxon>
    </lineage>
</organism>
<reference evidence="4 5" key="1">
    <citation type="submission" date="2015-06" db="EMBL/GenBank/DDBJ databases">
        <authorList>
            <person name="Ju K.-S."/>
            <person name="Doroghazi J.R."/>
            <person name="Metcalf W.W."/>
        </authorList>
    </citation>
    <scope>NUCLEOTIDE SEQUENCE [LARGE SCALE GENOMIC DNA]</scope>
    <source>
        <strain evidence="4 5">NRRL 3414</strain>
    </source>
</reference>
<dbReference type="FunFam" id="3.30.300.30:FF:000010">
    <property type="entry name" value="Enterobactin synthetase component F"/>
    <property type="match status" value="1"/>
</dbReference>
<dbReference type="InterPro" id="IPR025110">
    <property type="entry name" value="AMP-bd_C"/>
</dbReference>